<keyword evidence="4" id="KW-0812">Transmembrane</keyword>
<evidence type="ECO:0000259" key="5">
    <source>
        <dbReference type="Pfam" id="PF25967"/>
    </source>
</evidence>
<evidence type="ECO:0008006" key="8">
    <source>
        <dbReference type="Google" id="ProtNLM"/>
    </source>
</evidence>
<dbReference type="InterPro" id="IPR050465">
    <property type="entry name" value="UPF0194_transport"/>
</dbReference>
<evidence type="ECO:0000313" key="7">
    <source>
        <dbReference type="EMBL" id="GAG58949.1"/>
    </source>
</evidence>
<dbReference type="NCBIfam" id="TIGR01730">
    <property type="entry name" value="RND_mfp"/>
    <property type="match status" value="1"/>
</dbReference>
<comment type="caution">
    <text evidence="7">The sequence shown here is derived from an EMBL/GenBank/DDBJ whole genome shotgun (WGS) entry which is preliminary data.</text>
</comment>
<accession>X0YRG6</accession>
<dbReference type="GO" id="GO:0030313">
    <property type="term" value="C:cell envelope"/>
    <property type="evidence" value="ECO:0007669"/>
    <property type="project" value="UniProtKB-SubCell"/>
</dbReference>
<evidence type="ECO:0000256" key="2">
    <source>
        <dbReference type="ARBA" id="ARBA00023054"/>
    </source>
</evidence>
<gene>
    <name evidence="7" type="ORF">S01H4_03693</name>
</gene>
<evidence type="ECO:0000256" key="1">
    <source>
        <dbReference type="ARBA" id="ARBA00004196"/>
    </source>
</evidence>
<dbReference type="Gene3D" id="2.40.30.170">
    <property type="match status" value="1"/>
</dbReference>
<evidence type="ECO:0000256" key="3">
    <source>
        <dbReference type="SAM" id="Coils"/>
    </source>
</evidence>
<dbReference type="EMBL" id="BART01000926">
    <property type="protein sequence ID" value="GAG58949.1"/>
    <property type="molecule type" value="Genomic_DNA"/>
</dbReference>
<reference evidence="7" key="1">
    <citation type="journal article" date="2014" name="Front. Microbiol.">
        <title>High frequency of phylogenetically diverse reductive dehalogenase-homologous genes in deep subseafloor sedimentary metagenomes.</title>
        <authorList>
            <person name="Kawai M."/>
            <person name="Futagami T."/>
            <person name="Toyoda A."/>
            <person name="Takaki Y."/>
            <person name="Nishi S."/>
            <person name="Hori S."/>
            <person name="Arai W."/>
            <person name="Tsubouchi T."/>
            <person name="Morono Y."/>
            <person name="Uchiyama I."/>
            <person name="Ito T."/>
            <person name="Fujiyama A."/>
            <person name="Inagaki F."/>
            <person name="Takami H."/>
        </authorList>
    </citation>
    <scope>NUCLEOTIDE SEQUENCE</scope>
    <source>
        <strain evidence="7">Expedition CK06-06</strain>
    </source>
</reference>
<keyword evidence="4" id="KW-0472">Membrane</keyword>
<feature type="transmembrane region" description="Helical" evidence="4">
    <location>
        <begin position="9"/>
        <end position="28"/>
    </location>
</feature>
<dbReference type="InterPro" id="IPR006143">
    <property type="entry name" value="RND_pump_MFP"/>
</dbReference>
<protein>
    <recommendedName>
        <fullName evidence="8">RND efflux pump membrane fusion protein barrel-sandwich domain-containing protein</fullName>
    </recommendedName>
</protein>
<evidence type="ECO:0000259" key="6">
    <source>
        <dbReference type="Pfam" id="PF25990"/>
    </source>
</evidence>
<feature type="domain" description="YknX-like beta-barrel" evidence="6">
    <location>
        <begin position="282"/>
        <end position="358"/>
    </location>
</feature>
<dbReference type="Pfam" id="PF25967">
    <property type="entry name" value="RND-MFP_C"/>
    <property type="match status" value="1"/>
</dbReference>
<keyword evidence="2 3" id="KW-0175">Coiled coil</keyword>
<sequence>MASKITKKIFFITITISIIIIALLNLSACKRLGEMQESMETFKVTRGDIIQTVTTSGYVDSSEQNDYSLSASGKVLCALSKGDAFSKGDVLIEIDDSRQELLITQAEENLNTAYSSLALAKISYQQALDTNHIAVQLAQENANLSEQSAQNALTALEDANRSLSLIKKDDLSTDLQLAQAVTQSHSAEGAYEQTLINQSTTYWSNLSSTQSTASQIEVAAKNIKQVETQLKLSEINLKLAKLDMDSNIIRAPYDGIVLSSVYKEGQYASPGINAISIISDDFIISADINEIDVVNLQVGQDVDIRLDAYYENELSGKIINISPISSNIGGVVSYELTVKPETGNGPELLYGLSASLTITTSGVENVLFVPIQSVYEEDGKSYVDFIAEDGGIEKTEVTTGIFNYDFIEIKSGLNEGDTILISPAQYNIPGSLELKID</sequence>
<dbReference type="PANTHER" id="PTHR32347">
    <property type="entry name" value="EFFLUX SYSTEM COMPONENT YKNX-RELATED"/>
    <property type="match status" value="1"/>
</dbReference>
<proteinExistence type="predicted"/>
<name>X0YRG6_9ZZZZ</name>
<dbReference type="AlphaFoldDB" id="X0YRG6"/>
<evidence type="ECO:0000256" key="4">
    <source>
        <dbReference type="SAM" id="Phobius"/>
    </source>
</evidence>
<organism evidence="7">
    <name type="scientific">marine sediment metagenome</name>
    <dbReference type="NCBI Taxonomy" id="412755"/>
    <lineage>
        <taxon>unclassified sequences</taxon>
        <taxon>metagenomes</taxon>
        <taxon>ecological metagenomes</taxon>
    </lineage>
</organism>
<dbReference type="Gene3D" id="2.40.420.20">
    <property type="match status" value="1"/>
</dbReference>
<dbReference type="Pfam" id="PF25990">
    <property type="entry name" value="Beta-barrel_YknX"/>
    <property type="match status" value="1"/>
</dbReference>
<feature type="domain" description="Multidrug resistance protein MdtA-like C-terminal permuted SH3" evidence="5">
    <location>
        <begin position="365"/>
        <end position="425"/>
    </location>
</feature>
<keyword evidence="4" id="KW-1133">Transmembrane helix</keyword>
<comment type="subcellular location">
    <subcellularLocation>
        <location evidence="1">Cell envelope</location>
    </subcellularLocation>
</comment>
<dbReference type="GO" id="GO:0016020">
    <property type="term" value="C:membrane"/>
    <property type="evidence" value="ECO:0007669"/>
    <property type="project" value="InterPro"/>
</dbReference>
<dbReference type="GO" id="GO:0022857">
    <property type="term" value="F:transmembrane transporter activity"/>
    <property type="evidence" value="ECO:0007669"/>
    <property type="project" value="InterPro"/>
</dbReference>
<feature type="coiled-coil region" evidence="3">
    <location>
        <begin position="216"/>
        <end position="243"/>
    </location>
</feature>
<dbReference type="InterPro" id="IPR058627">
    <property type="entry name" value="MdtA-like_C"/>
</dbReference>
<dbReference type="InterPro" id="IPR058636">
    <property type="entry name" value="Beta-barrel_YknX"/>
</dbReference>
<dbReference type="Gene3D" id="2.40.50.100">
    <property type="match status" value="1"/>
</dbReference>
<dbReference type="PANTHER" id="PTHR32347:SF14">
    <property type="entry name" value="EFFLUX SYSTEM COMPONENT YKNX-RELATED"/>
    <property type="match status" value="1"/>
</dbReference>